<dbReference type="EMBL" id="VDMD01000001">
    <property type="protein sequence ID" value="TRM69008.1"/>
    <property type="molecule type" value="Genomic_DNA"/>
</dbReference>
<evidence type="ECO:0000313" key="1">
    <source>
        <dbReference type="EMBL" id="TRM69008.1"/>
    </source>
</evidence>
<protein>
    <submittedName>
        <fullName evidence="1">Uncharacterized protein</fullName>
    </submittedName>
</protein>
<gene>
    <name evidence="1" type="ORF">BD626DRAFT_4024</name>
</gene>
<proteinExistence type="predicted"/>
<dbReference type="Proteomes" id="UP000320762">
    <property type="component" value="Unassembled WGS sequence"/>
</dbReference>
<sequence>MGAPGVEARENEAYASQGRIARIARTDRALREDEWCASRGQEGYGVRDSDYAGAILQVLPSASTPQILELGRIVLSSSPSFCSASGPFPSRIGTTLDSDASDLSCTSLSRPTTTGHSSTSDSYHFEQLGVHLLQSQRHPRPVTEYRSSSVSQWLSLVLFRAPCITVACLPVALPQCRLTAELHANEPPRSLYQPTAGGLPTEALTALALGGFPTMNADLRLSSSFKNSMFD</sequence>
<accession>A0A550CW39</accession>
<comment type="caution">
    <text evidence="1">The sequence shown here is derived from an EMBL/GenBank/DDBJ whole genome shotgun (WGS) entry which is preliminary data.</text>
</comment>
<evidence type="ECO:0000313" key="2">
    <source>
        <dbReference type="Proteomes" id="UP000320762"/>
    </source>
</evidence>
<reference evidence="1 2" key="1">
    <citation type="journal article" date="2019" name="New Phytol.">
        <title>Comparative genomics reveals unique wood-decay strategies and fruiting body development in the Schizophyllaceae.</title>
        <authorList>
            <person name="Almasi E."/>
            <person name="Sahu N."/>
            <person name="Krizsan K."/>
            <person name="Balint B."/>
            <person name="Kovacs G.M."/>
            <person name="Kiss B."/>
            <person name="Cseklye J."/>
            <person name="Drula E."/>
            <person name="Henrissat B."/>
            <person name="Nagy I."/>
            <person name="Chovatia M."/>
            <person name="Adam C."/>
            <person name="LaButti K."/>
            <person name="Lipzen A."/>
            <person name="Riley R."/>
            <person name="Grigoriev I.V."/>
            <person name="Nagy L.G."/>
        </authorList>
    </citation>
    <scope>NUCLEOTIDE SEQUENCE [LARGE SCALE GENOMIC DNA]</scope>
    <source>
        <strain evidence="1 2">NL-1724</strain>
    </source>
</reference>
<organism evidence="1 2">
    <name type="scientific">Schizophyllum amplum</name>
    <dbReference type="NCBI Taxonomy" id="97359"/>
    <lineage>
        <taxon>Eukaryota</taxon>
        <taxon>Fungi</taxon>
        <taxon>Dikarya</taxon>
        <taxon>Basidiomycota</taxon>
        <taxon>Agaricomycotina</taxon>
        <taxon>Agaricomycetes</taxon>
        <taxon>Agaricomycetidae</taxon>
        <taxon>Agaricales</taxon>
        <taxon>Schizophyllaceae</taxon>
        <taxon>Schizophyllum</taxon>
    </lineage>
</organism>
<dbReference type="AlphaFoldDB" id="A0A550CW39"/>
<name>A0A550CW39_9AGAR</name>
<keyword evidence="2" id="KW-1185">Reference proteome</keyword>